<dbReference type="PANTHER" id="PTHR45266">
    <property type="entry name" value="OXALOACETATE DECARBOXYLASE ALPHA CHAIN"/>
    <property type="match status" value="1"/>
</dbReference>
<name>A0A1I4JRY4_9ACTN</name>
<dbReference type="STRING" id="504800.SAMN04488085_115100"/>
<evidence type="ECO:0000313" key="4">
    <source>
        <dbReference type="Proteomes" id="UP000199152"/>
    </source>
</evidence>
<dbReference type="EMBL" id="FOSW01000015">
    <property type="protein sequence ID" value="SFL68876.1"/>
    <property type="molecule type" value="Genomic_DNA"/>
</dbReference>
<evidence type="ECO:0000256" key="1">
    <source>
        <dbReference type="ARBA" id="ARBA00023267"/>
    </source>
</evidence>
<sequence length="89" mass="9788">MLPSCLDERRSVWEVPVLVEEIHAEMVSSVWKVLVQPGARVDAGDTLVILESMKMEIPVLTEHAGTVRELHVVEGEVLQEGDLIATVDG</sequence>
<dbReference type="Proteomes" id="UP000199152">
    <property type="component" value="Unassembled WGS sequence"/>
</dbReference>
<dbReference type="PROSITE" id="PS50968">
    <property type="entry name" value="BIOTINYL_LIPOYL"/>
    <property type="match status" value="1"/>
</dbReference>
<proteinExistence type="predicted"/>
<dbReference type="InterPro" id="IPR050709">
    <property type="entry name" value="Biotin_Carboxyl_Carrier/Decarb"/>
</dbReference>
<dbReference type="NCBIfam" id="NF004547">
    <property type="entry name" value="PRK05889.1"/>
    <property type="match status" value="1"/>
</dbReference>
<reference evidence="3 4" key="1">
    <citation type="submission" date="2016-10" db="EMBL/GenBank/DDBJ databases">
        <authorList>
            <person name="de Groot N.N."/>
        </authorList>
    </citation>
    <scope>NUCLEOTIDE SEQUENCE [LARGE SCALE GENOMIC DNA]</scope>
    <source>
        <strain evidence="3 4">DSM 45317</strain>
    </source>
</reference>
<dbReference type="SUPFAM" id="SSF51230">
    <property type="entry name" value="Single hybrid motif"/>
    <property type="match status" value="1"/>
</dbReference>
<dbReference type="Gene3D" id="2.40.50.100">
    <property type="match status" value="1"/>
</dbReference>
<dbReference type="AlphaFoldDB" id="A0A1I4JRY4"/>
<evidence type="ECO:0000313" key="3">
    <source>
        <dbReference type="EMBL" id="SFL68876.1"/>
    </source>
</evidence>
<protein>
    <submittedName>
        <fullName evidence="3">Biotin-requiring enzyme</fullName>
    </submittedName>
</protein>
<gene>
    <name evidence="3" type="ORF">SAMN04488085_115100</name>
</gene>
<keyword evidence="4" id="KW-1185">Reference proteome</keyword>
<dbReference type="InParanoid" id="A0A1I4JRY4"/>
<feature type="domain" description="Lipoyl-binding" evidence="2">
    <location>
        <begin position="12"/>
        <end position="88"/>
    </location>
</feature>
<organism evidence="3 4">
    <name type="scientific">Geodermatophilus ruber</name>
    <dbReference type="NCBI Taxonomy" id="504800"/>
    <lineage>
        <taxon>Bacteria</taxon>
        <taxon>Bacillati</taxon>
        <taxon>Actinomycetota</taxon>
        <taxon>Actinomycetes</taxon>
        <taxon>Geodermatophilales</taxon>
        <taxon>Geodermatophilaceae</taxon>
        <taxon>Geodermatophilus</taxon>
    </lineage>
</organism>
<dbReference type="PANTHER" id="PTHR45266:SF3">
    <property type="entry name" value="OXALOACETATE DECARBOXYLASE ALPHA CHAIN"/>
    <property type="match status" value="1"/>
</dbReference>
<dbReference type="InterPro" id="IPR000089">
    <property type="entry name" value="Biotin_lipoyl"/>
</dbReference>
<evidence type="ECO:0000259" key="2">
    <source>
        <dbReference type="PROSITE" id="PS50968"/>
    </source>
</evidence>
<dbReference type="CDD" id="cd06850">
    <property type="entry name" value="biotinyl_domain"/>
    <property type="match status" value="1"/>
</dbReference>
<dbReference type="InterPro" id="IPR011053">
    <property type="entry name" value="Single_hybrid_motif"/>
</dbReference>
<dbReference type="Pfam" id="PF00364">
    <property type="entry name" value="Biotin_lipoyl"/>
    <property type="match status" value="1"/>
</dbReference>
<keyword evidence="1" id="KW-0092">Biotin</keyword>
<accession>A0A1I4JRY4</accession>